<dbReference type="Gene3D" id="1.10.10.1190">
    <property type="entry name" value="Antirestriction protein ArdA, domain 3"/>
    <property type="match status" value="1"/>
</dbReference>
<reference evidence="2 3" key="1">
    <citation type="submission" date="2021-10" db="EMBL/GenBank/DDBJ databases">
        <title>Collection of gut derived symbiotic bacterial strains cultured from healthy donors.</title>
        <authorList>
            <person name="Lin H."/>
            <person name="Littmann E."/>
            <person name="Kohout C."/>
            <person name="Pamer E.G."/>
        </authorList>
    </citation>
    <scope>NUCLEOTIDE SEQUENCE [LARGE SCALE GENOMIC DNA]</scope>
    <source>
        <strain evidence="2 3">DFI.1.165</strain>
    </source>
</reference>
<dbReference type="EMBL" id="JAJCIS010000001">
    <property type="protein sequence ID" value="MCB7385698.1"/>
    <property type="molecule type" value="Genomic_DNA"/>
</dbReference>
<keyword evidence="3" id="KW-1185">Reference proteome</keyword>
<dbReference type="InterPro" id="IPR041893">
    <property type="entry name" value="ArdA_dom3"/>
</dbReference>
<evidence type="ECO:0000313" key="3">
    <source>
        <dbReference type="Proteomes" id="UP001299546"/>
    </source>
</evidence>
<dbReference type="InterPro" id="IPR041895">
    <property type="entry name" value="ArdA_dom1"/>
</dbReference>
<evidence type="ECO:0000313" key="2">
    <source>
        <dbReference type="EMBL" id="MCB7385698.1"/>
    </source>
</evidence>
<dbReference type="Gene3D" id="3.10.20.480">
    <property type="entry name" value="Antirestriction protein ArdA, domain 1"/>
    <property type="match status" value="1"/>
</dbReference>
<gene>
    <name evidence="2" type="ORF">LIZ65_00205</name>
</gene>
<accession>A0ABS8DBF4</accession>
<dbReference type="Proteomes" id="UP001299546">
    <property type="component" value="Unassembled WGS sequence"/>
</dbReference>
<comment type="caution">
    <text evidence="2">The sequence shown here is derived from an EMBL/GenBank/DDBJ whole genome shotgun (WGS) entry which is preliminary data.</text>
</comment>
<dbReference type="Pfam" id="PF07275">
    <property type="entry name" value="ArdA"/>
    <property type="match status" value="1"/>
</dbReference>
<evidence type="ECO:0000256" key="1">
    <source>
        <dbReference type="SAM" id="MobiDB-lite"/>
    </source>
</evidence>
<organism evidence="2 3">
    <name type="scientific">Bariatricus massiliensis</name>
    <dbReference type="NCBI Taxonomy" id="1745713"/>
    <lineage>
        <taxon>Bacteria</taxon>
        <taxon>Bacillati</taxon>
        <taxon>Bacillota</taxon>
        <taxon>Clostridia</taxon>
        <taxon>Lachnospirales</taxon>
        <taxon>Lachnospiraceae</taxon>
        <taxon>Bariatricus</taxon>
    </lineage>
</organism>
<dbReference type="InterPro" id="IPR009899">
    <property type="entry name" value="ArdA"/>
</dbReference>
<dbReference type="RefSeq" id="WP_066731591.1">
    <property type="nucleotide sequence ID" value="NZ_JAJCIQ010000001.1"/>
</dbReference>
<feature type="region of interest" description="Disordered" evidence="1">
    <location>
        <begin position="216"/>
        <end position="238"/>
    </location>
</feature>
<name>A0ABS8DBF4_9FIRM</name>
<protein>
    <submittedName>
        <fullName evidence="2">Antirestriction protein ArdA</fullName>
    </submittedName>
</protein>
<sequence>MIELTIGNQGRYAEGVLAVATLTLPATTEAVQAALSHIGVDGRRYEEIYIAQCETPVPGLAARIGEYESIDELNCLAALLETLDGNGGLDKFEAAVTLGEYTGSVKDLINLAQNLDCYDLYPGVTDEEKLGYYMIDEMCALKIPEEIQGYFDYEAYGRDTFLNETSEFTDRGYICNNGGSFIEHYSGRDDLPEEHRVFAYPKEKEATRSILATLKQHREAAPAAHSGKEKTAASHDER</sequence>
<proteinExistence type="predicted"/>